<dbReference type="Ensembl" id="ENSVURT00010018634.1">
    <property type="protein sequence ID" value="ENSVURP00010016391.1"/>
    <property type="gene ID" value="ENSVURG00010012553.1"/>
</dbReference>
<reference evidence="2" key="2">
    <citation type="submission" date="2025-08" db="UniProtKB">
        <authorList>
            <consortium name="Ensembl"/>
        </authorList>
    </citation>
    <scope>IDENTIFICATION</scope>
</reference>
<gene>
    <name evidence="2" type="primary">CIMIP5</name>
</gene>
<reference evidence="3" key="1">
    <citation type="submission" date="2018-12" db="EMBL/GenBank/DDBJ databases">
        <authorList>
            <person name="Yazar S."/>
        </authorList>
    </citation>
    <scope>NUCLEOTIDE SEQUENCE [LARGE SCALE GENOMIC DNA]</scope>
</reference>
<dbReference type="GeneTree" id="ENSGT00940000154459"/>
<proteinExistence type="predicted"/>
<accession>A0A4X2L2K9</accession>
<dbReference type="Proteomes" id="UP000314987">
    <property type="component" value="Unassembled WGS sequence"/>
</dbReference>
<evidence type="ECO:0000256" key="1">
    <source>
        <dbReference type="SAM" id="MobiDB-lite"/>
    </source>
</evidence>
<organism evidence="2 3">
    <name type="scientific">Vombatus ursinus</name>
    <name type="common">Common wombat</name>
    <dbReference type="NCBI Taxonomy" id="29139"/>
    <lineage>
        <taxon>Eukaryota</taxon>
        <taxon>Metazoa</taxon>
        <taxon>Chordata</taxon>
        <taxon>Craniata</taxon>
        <taxon>Vertebrata</taxon>
        <taxon>Euteleostomi</taxon>
        <taxon>Mammalia</taxon>
        <taxon>Metatheria</taxon>
        <taxon>Diprotodontia</taxon>
        <taxon>Vombatidae</taxon>
        <taxon>Vombatus</taxon>
    </lineage>
</organism>
<name>A0A4X2L2K9_VOMUR</name>
<evidence type="ECO:0000313" key="3">
    <source>
        <dbReference type="Proteomes" id="UP000314987"/>
    </source>
</evidence>
<dbReference type="InterPro" id="IPR020339">
    <property type="entry name" value="C20orf85-like"/>
</dbReference>
<reference evidence="2" key="3">
    <citation type="submission" date="2025-09" db="UniProtKB">
        <authorList>
            <consortium name="Ensembl"/>
        </authorList>
    </citation>
    <scope>IDENTIFICATION</scope>
</reference>
<dbReference type="GO" id="GO:0005929">
    <property type="term" value="C:cilium"/>
    <property type="evidence" value="ECO:0007669"/>
    <property type="project" value="Ensembl"/>
</dbReference>
<dbReference type="PANTHER" id="PTHR31909">
    <property type="entry name" value="CHROMOSOME 20 ORF85 FAMILY MEMBER"/>
    <property type="match status" value="1"/>
</dbReference>
<dbReference type="PANTHER" id="PTHR31909:SF2">
    <property type="entry name" value="RIKEN CDNA 2410004P03 GENE"/>
    <property type="match status" value="1"/>
</dbReference>
<feature type="region of interest" description="Disordered" evidence="1">
    <location>
        <begin position="1"/>
        <end position="42"/>
    </location>
</feature>
<dbReference type="OrthoDB" id="9972212at2759"/>
<dbReference type="Pfam" id="PF14945">
    <property type="entry name" value="LLC1"/>
    <property type="match status" value="1"/>
</dbReference>
<dbReference type="AlphaFoldDB" id="A0A4X2L2K9"/>
<keyword evidence="3" id="KW-1185">Reference proteome</keyword>
<sequence>MESPSPAFRRTTLAGFRQRSPRPLDPALASAPSVRRIPPGISPLRTQGAQTREAEQAAMQTNQVHQDNLWRELLEAELRSQKRWIENWSFLKDYDPMGNKKEHPKLPEYISLFSDTVPSTANQVIGRRVNTELGKKISGMDFFFAEGNRKKKLKNGFQSI</sequence>
<protein>
    <submittedName>
        <fullName evidence="2">Ciliary microtubule inner protein 5</fullName>
    </submittedName>
</protein>
<evidence type="ECO:0000313" key="2">
    <source>
        <dbReference type="Ensembl" id="ENSVURP00010016391.1"/>
    </source>
</evidence>
<dbReference type="OMA" id="DFFFMEG"/>